<gene>
    <name evidence="1" type="ORF">GHA01_29030</name>
</gene>
<name>A0ABQ0SHZ4_NOVHA</name>
<proteinExistence type="predicted"/>
<dbReference type="Proteomes" id="UP000319478">
    <property type="component" value="Unassembled WGS sequence"/>
</dbReference>
<evidence type="ECO:0000313" key="1">
    <source>
        <dbReference type="EMBL" id="GEC65054.1"/>
    </source>
</evidence>
<protein>
    <submittedName>
        <fullName evidence="1">Uncharacterized protein</fullName>
    </submittedName>
</protein>
<reference evidence="1 2" key="1">
    <citation type="submission" date="2019-06" db="EMBL/GenBank/DDBJ databases">
        <title>Whole genome shotgun sequence of Komagataeibacter hansenii NBRC 14820.</title>
        <authorList>
            <person name="Hosoyama A."/>
            <person name="Uohara A."/>
            <person name="Ohji S."/>
            <person name="Ichikawa N."/>
        </authorList>
    </citation>
    <scope>NUCLEOTIDE SEQUENCE [LARGE SCALE GENOMIC DNA]</scope>
    <source>
        <strain evidence="1 2">NBRC 14820</strain>
    </source>
</reference>
<evidence type="ECO:0000313" key="2">
    <source>
        <dbReference type="Proteomes" id="UP000319478"/>
    </source>
</evidence>
<keyword evidence="2" id="KW-1185">Reference proteome</keyword>
<organism evidence="1 2">
    <name type="scientific">Novacetimonas hansenii</name>
    <name type="common">Komagataeibacter hansenii</name>
    <dbReference type="NCBI Taxonomy" id="436"/>
    <lineage>
        <taxon>Bacteria</taxon>
        <taxon>Pseudomonadati</taxon>
        <taxon>Pseudomonadota</taxon>
        <taxon>Alphaproteobacteria</taxon>
        <taxon>Acetobacterales</taxon>
        <taxon>Acetobacteraceae</taxon>
        <taxon>Novacetimonas</taxon>
    </lineage>
</organism>
<comment type="caution">
    <text evidence="1">The sequence shown here is derived from an EMBL/GenBank/DDBJ whole genome shotgun (WGS) entry which is preliminary data.</text>
</comment>
<sequence>MPTHGVGKTWNQMNSALHADGHVAGLIARIGAATYALSVGLTKFSTKMLHDSGVIDPHRGGIKLKGTEYFLLLATS</sequence>
<dbReference type="EMBL" id="BJNN01000160">
    <property type="protein sequence ID" value="GEC65054.1"/>
    <property type="molecule type" value="Genomic_DNA"/>
</dbReference>
<accession>A0ABQ0SHZ4</accession>